<keyword evidence="15" id="KW-0675">Receptor</keyword>
<dbReference type="Proteomes" id="UP000271227">
    <property type="component" value="Unassembled WGS sequence"/>
</dbReference>
<evidence type="ECO:0000256" key="11">
    <source>
        <dbReference type="PROSITE-ProRule" id="PRU01360"/>
    </source>
</evidence>
<dbReference type="GO" id="GO:0006826">
    <property type="term" value="P:iron ion transport"/>
    <property type="evidence" value="ECO:0007669"/>
    <property type="project" value="UniProtKB-KW"/>
</dbReference>
<name>A0A3M0BZ17_9PROT</name>
<dbReference type="EMBL" id="REFR01000014">
    <property type="protein sequence ID" value="RMB02821.1"/>
    <property type="molecule type" value="Genomic_DNA"/>
</dbReference>
<keyword evidence="5 11" id="KW-0812">Transmembrane</keyword>
<dbReference type="AlphaFoldDB" id="A0A3M0BZ17"/>
<evidence type="ECO:0000256" key="12">
    <source>
        <dbReference type="RuleBase" id="RU003357"/>
    </source>
</evidence>
<evidence type="ECO:0000313" key="16">
    <source>
        <dbReference type="Proteomes" id="UP000271227"/>
    </source>
</evidence>
<keyword evidence="16" id="KW-1185">Reference proteome</keyword>
<comment type="similarity">
    <text evidence="11 12">Belongs to the TonB-dependent receptor family.</text>
</comment>
<keyword evidence="7" id="KW-0406">Ion transport</keyword>
<dbReference type="PROSITE" id="PS52016">
    <property type="entry name" value="TONB_DEPENDENT_REC_3"/>
    <property type="match status" value="1"/>
</dbReference>
<evidence type="ECO:0000256" key="3">
    <source>
        <dbReference type="ARBA" id="ARBA00022452"/>
    </source>
</evidence>
<dbReference type="Pfam" id="PF07715">
    <property type="entry name" value="Plug"/>
    <property type="match status" value="1"/>
</dbReference>
<dbReference type="PANTHER" id="PTHR32552:SF81">
    <property type="entry name" value="TONB-DEPENDENT OUTER MEMBRANE RECEPTOR"/>
    <property type="match status" value="1"/>
</dbReference>
<keyword evidence="9 11" id="KW-0472">Membrane</keyword>
<keyword evidence="2 11" id="KW-0813">Transport</keyword>
<evidence type="ECO:0000256" key="4">
    <source>
        <dbReference type="ARBA" id="ARBA00022496"/>
    </source>
</evidence>
<dbReference type="InterPro" id="IPR000531">
    <property type="entry name" value="Beta-barrel_TonB"/>
</dbReference>
<organism evidence="15 16">
    <name type="scientific">Eilatimonas milleporae</name>
    <dbReference type="NCBI Taxonomy" id="911205"/>
    <lineage>
        <taxon>Bacteria</taxon>
        <taxon>Pseudomonadati</taxon>
        <taxon>Pseudomonadota</taxon>
        <taxon>Alphaproteobacteria</taxon>
        <taxon>Kordiimonadales</taxon>
        <taxon>Kordiimonadaceae</taxon>
        <taxon>Eilatimonas</taxon>
    </lineage>
</organism>
<evidence type="ECO:0000256" key="1">
    <source>
        <dbReference type="ARBA" id="ARBA00004571"/>
    </source>
</evidence>
<dbReference type="Pfam" id="PF00593">
    <property type="entry name" value="TonB_dep_Rec_b-barrel"/>
    <property type="match status" value="1"/>
</dbReference>
<evidence type="ECO:0000313" key="15">
    <source>
        <dbReference type="EMBL" id="RMB02821.1"/>
    </source>
</evidence>
<proteinExistence type="inferred from homology"/>
<keyword evidence="10 11" id="KW-0998">Cell outer membrane</keyword>
<evidence type="ECO:0000256" key="7">
    <source>
        <dbReference type="ARBA" id="ARBA00023065"/>
    </source>
</evidence>
<comment type="caution">
    <text evidence="15">The sequence shown here is derived from an EMBL/GenBank/DDBJ whole genome shotgun (WGS) entry which is preliminary data.</text>
</comment>
<evidence type="ECO:0000256" key="6">
    <source>
        <dbReference type="ARBA" id="ARBA00023004"/>
    </source>
</evidence>
<dbReference type="SUPFAM" id="SSF56935">
    <property type="entry name" value="Porins"/>
    <property type="match status" value="1"/>
</dbReference>
<dbReference type="OrthoDB" id="7455914at2"/>
<protein>
    <submittedName>
        <fullName evidence="15">Iron complex outermembrane receptor protein</fullName>
    </submittedName>
</protein>
<evidence type="ECO:0000256" key="2">
    <source>
        <dbReference type="ARBA" id="ARBA00022448"/>
    </source>
</evidence>
<reference evidence="15 16" key="1">
    <citation type="submission" date="2018-10" db="EMBL/GenBank/DDBJ databases">
        <title>Genomic Encyclopedia of Archaeal and Bacterial Type Strains, Phase II (KMG-II): from individual species to whole genera.</title>
        <authorList>
            <person name="Goeker M."/>
        </authorList>
    </citation>
    <scope>NUCLEOTIDE SEQUENCE [LARGE SCALE GENOMIC DNA]</scope>
    <source>
        <strain evidence="15 16">DSM 25217</strain>
    </source>
</reference>
<evidence type="ECO:0000259" key="14">
    <source>
        <dbReference type="Pfam" id="PF07715"/>
    </source>
</evidence>
<evidence type="ECO:0000256" key="8">
    <source>
        <dbReference type="ARBA" id="ARBA00023077"/>
    </source>
</evidence>
<dbReference type="InParanoid" id="A0A3M0BZ17"/>
<dbReference type="PANTHER" id="PTHR32552">
    <property type="entry name" value="FERRICHROME IRON RECEPTOR-RELATED"/>
    <property type="match status" value="1"/>
</dbReference>
<dbReference type="RefSeq" id="WP_121939815.1">
    <property type="nucleotide sequence ID" value="NZ_REFR01000014.1"/>
</dbReference>
<keyword evidence="4" id="KW-0410">Iron transport</keyword>
<feature type="domain" description="TonB-dependent receptor plug" evidence="14">
    <location>
        <begin position="54"/>
        <end position="165"/>
    </location>
</feature>
<dbReference type="InterPro" id="IPR012910">
    <property type="entry name" value="Plug_dom"/>
</dbReference>
<keyword evidence="8 12" id="KW-0798">TonB box</keyword>
<gene>
    <name evidence="15" type="ORF">BXY39_3173</name>
</gene>
<dbReference type="InterPro" id="IPR036942">
    <property type="entry name" value="Beta-barrel_TonB_sf"/>
</dbReference>
<evidence type="ECO:0000256" key="9">
    <source>
        <dbReference type="ARBA" id="ARBA00023136"/>
    </source>
</evidence>
<comment type="subcellular location">
    <subcellularLocation>
        <location evidence="1 11">Cell outer membrane</location>
        <topology evidence="1 11">Multi-pass membrane protein</topology>
    </subcellularLocation>
</comment>
<keyword evidence="6" id="KW-0408">Iron</keyword>
<dbReference type="Gene3D" id="2.40.170.20">
    <property type="entry name" value="TonB-dependent receptor, beta-barrel domain"/>
    <property type="match status" value="1"/>
</dbReference>
<evidence type="ECO:0000259" key="13">
    <source>
        <dbReference type="Pfam" id="PF00593"/>
    </source>
</evidence>
<feature type="domain" description="TonB-dependent receptor-like beta-barrel" evidence="13">
    <location>
        <begin position="298"/>
        <end position="684"/>
    </location>
</feature>
<sequence>MTETIITGALFSLASLGTIVLLAAPAVNSAIAAEDRLAKVEEITVTSERREKSLQETPVSISVLNAEQLETRGITSLNGLENSVIPSLSILPFGTTPSTLIIAIRGNGPIDPSQVTRDGSVAIYQDGFYLGRSQGLSLELADPERIEVLRGPQGTLYGRNATGGAINVVSQKPTGELGLRQVLTYGNFDALRTATTLNLPEFAGISLKFDYIHSERDGWVDNTAPDEADFFAFNKDGGRVSLNWQASEDIALDYFFETGEVEASQIYWQVAVDRIGVIGNEPRRARESRFPITPLDPSVTDYDMHGLTLSWTASDNLTVRSLTSYRETVESTRNNFAGALGFNGVIVSEEYDQEQFSQEFQVLGTYDRLEWVAGLYYFEEDAGQDTQNLFTLDLLGLLTGTPLTPIVPPTTFDVFSGADAPLRQIESRAESRAVYGQATWTPPILNDRLQLTVGFRYTDDSRDATRLETIEQSFELDTDSFDPLVTVNYFWNDTISTYAKFSTAYRAGGLNVRSASFSGFGNEISETIEVGLKSMFWDQKALLNIAVFTTDIEDAQIDFANPDNPVAIETINAERTVEIDGAEIDLTLAPVPGLVIGLNYTYLDATVPPLANPLAGGNPENFNLAQTPEHAGSVTADYTFPPLPFGTLIAHVDMTATDEYHFVPGNMTQDLDSYALFNARLTLTDINIGNSSLVAALWARNIFDTEYVQAGAPTAAGDLEVYGTPRTYGFDLTYQF</sequence>
<dbReference type="GO" id="GO:0009279">
    <property type="term" value="C:cell outer membrane"/>
    <property type="evidence" value="ECO:0007669"/>
    <property type="project" value="UniProtKB-SubCell"/>
</dbReference>
<dbReference type="InterPro" id="IPR039426">
    <property type="entry name" value="TonB-dep_rcpt-like"/>
</dbReference>
<evidence type="ECO:0000256" key="10">
    <source>
        <dbReference type="ARBA" id="ARBA00023237"/>
    </source>
</evidence>
<accession>A0A3M0BZ17</accession>
<keyword evidence="3 11" id="KW-1134">Transmembrane beta strand</keyword>
<evidence type="ECO:0000256" key="5">
    <source>
        <dbReference type="ARBA" id="ARBA00022692"/>
    </source>
</evidence>